<protein>
    <submittedName>
        <fullName evidence="2">Uncharacterized protein</fullName>
    </submittedName>
</protein>
<feature type="region of interest" description="Disordered" evidence="1">
    <location>
        <begin position="1"/>
        <end position="35"/>
    </location>
</feature>
<evidence type="ECO:0000256" key="1">
    <source>
        <dbReference type="SAM" id="MobiDB-lite"/>
    </source>
</evidence>
<feature type="compositionally biased region" description="Polar residues" evidence="1">
    <location>
        <begin position="1"/>
        <end position="15"/>
    </location>
</feature>
<evidence type="ECO:0000313" key="3">
    <source>
        <dbReference type="Proteomes" id="UP000215127"/>
    </source>
</evidence>
<dbReference type="Proteomes" id="UP000215127">
    <property type="component" value="Chromosome 1"/>
</dbReference>
<sequence>MKETQAPLSAGQQSLKRSHPIPSNEEHPGSKRVRPEIDEANILAVRLRNRTPARKPPGYSHPLNLRPELRNRIWEEVVVEEEPIDVDESLRQPGLLCVNRQVCSETRQMWCKRNTFDVLVQNCDARVFWKLDRLLPAAKLIAAYQKSGINIHTELTGDCNWANLLW</sequence>
<gene>
    <name evidence="2" type="ORF">ZT3D7_G700</name>
</gene>
<keyword evidence="3" id="KW-1185">Reference proteome</keyword>
<feature type="compositionally biased region" description="Basic and acidic residues" evidence="1">
    <location>
        <begin position="24"/>
        <end position="35"/>
    </location>
</feature>
<accession>A0A1X7RDP7</accession>
<name>A0A1X7RDP7_ZYMT9</name>
<organism evidence="2 3">
    <name type="scientific">Zymoseptoria tritici (strain ST99CH_3D7)</name>
    <dbReference type="NCBI Taxonomy" id="1276538"/>
    <lineage>
        <taxon>Eukaryota</taxon>
        <taxon>Fungi</taxon>
        <taxon>Dikarya</taxon>
        <taxon>Ascomycota</taxon>
        <taxon>Pezizomycotina</taxon>
        <taxon>Dothideomycetes</taxon>
        <taxon>Dothideomycetidae</taxon>
        <taxon>Mycosphaerellales</taxon>
        <taxon>Mycosphaerellaceae</taxon>
        <taxon>Zymoseptoria</taxon>
    </lineage>
</organism>
<proteinExistence type="predicted"/>
<evidence type="ECO:0000313" key="2">
    <source>
        <dbReference type="EMBL" id="SMQ45556.1"/>
    </source>
</evidence>
<reference evidence="2 3" key="1">
    <citation type="submission" date="2016-06" db="EMBL/GenBank/DDBJ databases">
        <authorList>
            <person name="Kjaerup R.B."/>
            <person name="Dalgaard T.S."/>
            <person name="Juul-Madsen H.R."/>
        </authorList>
    </citation>
    <scope>NUCLEOTIDE SEQUENCE [LARGE SCALE GENOMIC DNA]</scope>
</reference>
<dbReference type="AlphaFoldDB" id="A0A1X7RDP7"/>
<dbReference type="EMBL" id="LT853692">
    <property type="protein sequence ID" value="SMQ45556.1"/>
    <property type="molecule type" value="Genomic_DNA"/>
</dbReference>